<proteinExistence type="predicted"/>
<dbReference type="InterPro" id="IPR014255">
    <property type="entry name" value="Spore_coat_CotS"/>
</dbReference>
<dbReference type="InterPro" id="IPR047175">
    <property type="entry name" value="CotS-like"/>
</dbReference>
<dbReference type="PANTHER" id="PTHR39179">
    <property type="entry name" value="SPORE COAT PROTEIN I"/>
    <property type="match status" value="1"/>
</dbReference>
<evidence type="ECO:0000313" key="3">
    <source>
        <dbReference type="EMBL" id="MBL0387084.1"/>
    </source>
</evidence>
<keyword evidence="3" id="KW-0946">Virion</keyword>
<evidence type="ECO:0000259" key="2">
    <source>
        <dbReference type="Pfam" id="PF01636"/>
    </source>
</evidence>
<gene>
    <name evidence="3" type="ORF">JJB07_10520</name>
</gene>
<feature type="compositionally biased region" description="Low complexity" evidence="1">
    <location>
        <begin position="451"/>
        <end position="463"/>
    </location>
</feature>
<sequence length="463" mass="53463">MGKRKDEKELQETFDQIGGDAEVLREWDLSVEKIRQVRGVLKLYTSSGPRMLKKVNVSDARLRFIHESLEHLYLSGLTSVPRFIRTKYGDPYVVHPTGLYYLTNWMPGKEADLKKTKNLFLAAETLARFHNAGTGFEGGGFGQETREDFSALWGKYRAKLASYDEHLEERRDQTIMDNAYVDHRKELLKMIDHAVEQLNDTPYGAVLEWAREHKTICHGSYSRQNLIVDKERMSVVDLDHCHFGHPIQDLGAMLSRYMPRFGWDAEIGFSILDVYREVREITKEEMTVLAAYLSFPSRTLQVVEAYFERTRDWEVERFTKNFRKSLALDRGRETFVQDLIDRYNLTMEAPSFAPQLDDVGSYDLEDDESSSVEARHDGWEENQGNEHDEESGPISVQVENQEVDVTLARFEDDDELIEESGQRITHVAHARQARPKTKRAQADVQPRRRPNTGGPTGPWTPGR</sequence>
<organism evidence="3 4">
    <name type="scientific">Tumebacillus amylolyticus</name>
    <dbReference type="NCBI Taxonomy" id="2801339"/>
    <lineage>
        <taxon>Bacteria</taxon>
        <taxon>Bacillati</taxon>
        <taxon>Bacillota</taxon>
        <taxon>Bacilli</taxon>
        <taxon>Bacillales</taxon>
        <taxon>Alicyclobacillaceae</taxon>
        <taxon>Tumebacillus</taxon>
    </lineage>
</organism>
<feature type="region of interest" description="Disordered" evidence="1">
    <location>
        <begin position="419"/>
        <end position="463"/>
    </location>
</feature>
<dbReference type="Gene3D" id="3.30.200.20">
    <property type="entry name" value="Phosphorylase Kinase, domain 1"/>
    <property type="match status" value="1"/>
</dbReference>
<feature type="compositionally biased region" description="Basic residues" evidence="1">
    <location>
        <begin position="426"/>
        <end position="439"/>
    </location>
</feature>
<feature type="domain" description="Aminoglycoside phosphotransferase" evidence="2">
    <location>
        <begin position="48"/>
        <end position="261"/>
    </location>
</feature>
<dbReference type="Pfam" id="PF01636">
    <property type="entry name" value="APH"/>
    <property type="match status" value="1"/>
</dbReference>
<dbReference type="InterPro" id="IPR011009">
    <property type="entry name" value="Kinase-like_dom_sf"/>
</dbReference>
<dbReference type="Gene3D" id="3.90.1200.10">
    <property type="match status" value="1"/>
</dbReference>
<accession>A0ABS1J9X6</accession>
<name>A0ABS1J9X6_9BACL</name>
<dbReference type="NCBIfam" id="TIGR02906">
    <property type="entry name" value="spore_CotS"/>
    <property type="match status" value="1"/>
</dbReference>
<evidence type="ECO:0000313" key="4">
    <source>
        <dbReference type="Proteomes" id="UP000602284"/>
    </source>
</evidence>
<keyword evidence="4" id="KW-1185">Reference proteome</keyword>
<comment type="caution">
    <text evidence="3">The sequence shown here is derived from an EMBL/GenBank/DDBJ whole genome shotgun (WGS) entry which is preliminary data.</text>
</comment>
<protein>
    <submittedName>
        <fullName evidence="3">CotS family spore coat protein</fullName>
    </submittedName>
</protein>
<dbReference type="InterPro" id="IPR002575">
    <property type="entry name" value="Aminoglycoside_PTrfase"/>
</dbReference>
<dbReference type="Proteomes" id="UP000602284">
    <property type="component" value="Unassembled WGS sequence"/>
</dbReference>
<dbReference type="PANTHER" id="PTHR39179:SF3">
    <property type="entry name" value="COTS-RELATED PROTEIN"/>
    <property type="match status" value="1"/>
</dbReference>
<keyword evidence="3" id="KW-0167">Capsid protein</keyword>
<dbReference type="RefSeq" id="WP_201634746.1">
    <property type="nucleotide sequence ID" value="NZ_JAEQNB010000003.1"/>
</dbReference>
<feature type="region of interest" description="Disordered" evidence="1">
    <location>
        <begin position="356"/>
        <end position="395"/>
    </location>
</feature>
<dbReference type="EMBL" id="JAEQNB010000003">
    <property type="protein sequence ID" value="MBL0387084.1"/>
    <property type="molecule type" value="Genomic_DNA"/>
</dbReference>
<evidence type="ECO:0000256" key="1">
    <source>
        <dbReference type="SAM" id="MobiDB-lite"/>
    </source>
</evidence>
<dbReference type="SUPFAM" id="SSF56112">
    <property type="entry name" value="Protein kinase-like (PK-like)"/>
    <property type="match status" value="1"/>
</dbReference>
<reference evidence="3 4" key="1">
    <citation type="submission" date="2021-01" db="EMBL/GenBank/DDBJ databases">
        <title>Tumebacillus sp. strain ITR2 16S ribosomal RNA gene Genome sequencing and assembly.</title>
        <authorList>
            <person name="Kang M."/>
        </authorList>
    </citation>
    <scope>NUCLEOTIDE SEQUENCE [LARGE SCALE GENOMIC DNA]</scope>
    <source>
        <strain evidence="3 4">ITR2</strain>
    </source>
</reference>